<dbReference type="STRING" id="268475.A0A0V1HNE9"/>
<evidence type="ECO:0000256" key="5">
    <source>
        <dbReference type="SAM" id="Phobius"/>
    </source>
</evidence>
<keyword evidence="3 5" id="KW-1133">Transmembrane helix</keyword>
<accession>A0A0V1HNE9</accession>
<feature type="transmembrane region" description="Helical" evidence="5">
    <location>
        <begin position="199"/>
        <end position="221"/>
    </location>
</feature>
<keyword evidence="7" id="KW-1185">Reference proteome</keyword>
<sequence length="224" mass="24857">MSRMQGIRFDEALLHFFNILLLVIGVAAMITSLSTYNENIQKALANVLNQPDTLINMNYVYYYVNNAISLGAVLATCGVLGFFGVCCKNKCLLNMYLICISVAFAYSMTAFFFFLTERAKLESSIMVVFQKQVLDKYHAGNAELDELLDATHIMFQCCGANGCADFEEPPSSCNCIKENTDVGCMKAVGEFVSIVLNSIFVGGMVLLCLEMSIWALTCIFYQND</sequence>
<evidence type="ECO:0000256" key="4">
    <source>
        <dbReference type="ARBA" id="ARBA00023136"/>
    </source>
</evidence>
<organism evidence="6 7">
    <name type="scientific">Trichinella zimbabwensis</name>
    <dbReference type="NCBI Taxonomy" id="268475"/>
    <lineage>
        <taxon>Eukaryota</taxon>
        <taxon>Metazoa</taxon>
        <taxon>Ecdysozoa</taxon>
        <taxon>Nematoda</taxon>
        <taxon>Enoplea</taxon>
        <taxon>Dorylaimia</taxon>
        <taxon>Trichinellida</taxon>
        <taxon>Trichinellidae</taxon>
        <taxon>Trichinella</taxon>
    </lineage>
</organism>
<evidence type="ECO:0000256" key="2">
    <source>
        <dbReference type="ARBA" id="ARBA00022692"/>
    </source>
</evidence>
<dbReference type="SUPFAM" id="SSF48652">
    <property type="entry name" value="Tetraspanin"/>
    <property type="match status" value="1"/>
</dbReference>
<dbReference type="PANTHER" id="PTHR19282:SF544">
    <property type="entry name" value="TETRASPANIN"/>
    <property type="match status" value="1"/>
</dbReference>
<evidence type="ECO:0000256" key="1">
    <source>
        <dbReference type="ARBA" id="ARBA00004141"/>
    </source>
</evidence>
<gene>
    <name evidence="6" type="primary">Tspan2</name>
    <name evidence="6" type="ORF">T11_8894</name>
</gene>
<comment type="subcellular location">
    <subcellularLocation>
        <location evidence="1">Membrane</location>
        <topology evidence="1">Multi-pass membrane protein</topology>
    </subcellularLocation>
</comment>
<name>A0A0V1HNE9_9BILA</name>
<dbReference type="PANTHER" id="PTHR19282">
    <property type="entry name" value="TETRASPANIN"/>
    <property type="match status" value="1"/>
</dbReference>
<comment type="caution">
    <text evidence="6">The sequence shown here is derived from an EMBL/GenBank/DDBJ whole genome shotgun (WGS) entry which is preliminary data.</text>
</comment>
<dbReference type="OrthoDB" id="5918572at2759"/>
<dbReference type="InterPro" id="IPR008952">
    <property type="entry name" value="Tetraspanin_EC2_sf"/>
</dbReference>
<dbReference type="AlphaFoldDB" id="A0A0V1HNE9"/>
<dbReference type="Pfam" id="PF00335">
    <property type="entry name" value="Tetraspanin"/>
    <property type="match status" value="1"/>
</dbReference>
<dbReference type="GO" id="GO:0005886">
    <property type="term" value="C:plasma membrane"/>
    <property type="evidence" value="ECO:0007669"/>
    <property type="project" value="TreeGrafter"/>
</dbReference>
<evidence type="ECO:0000313" key="6">
    <source>
        <dbReference type="EMBL" id="KRZ12058.1"/>
    </source>
</evidence>
<dbReference type="EMBL" id="JYDP01000044">
    <property type="protein sequence ID" value="KRZ12058.1"/>
    <property type="molecule type" value="Genomic_DNA"/>
</dbReference>
<dbReference type="InterPro" id="IPR018499">
    <property type="entry name" value="Tetraspanin/Peripherin"/>
</dbReference>
<feature type="transmembrane region" description="Helical" evidence="5">
    <location>
        <begin position="60"/>
        <end position="83"/>
    </location>
</feature>
<dbReference type="Gene3D" id="1.10.1450.10">
    <property type="entry name" value="Tetraspanin"/>
    <property type="match status" value="1"/>
</dbReference>
<protein>
    <submittedName>
        <fullName evidence="6">Tetraspanin-2</fullName>
    </submittedName>
</protein>
<reference evidence="6 7" key="1">
    <citation type="submission" date="2015-01" db="EMBL/GenBank/DDBJ databases">
        <title>Evolution of Trichinella species and genotypes.</title>
        <authorList>
            <person name="Korhonen P.K."/>
            <person name="Edoardo P."/>
            <person name="Giuseppe L.R."/>
            <person name="Gasser R.B."/>
        </authorList>
    </citation>
    <scope>NUCLEOTIDE SEQUENCE [LARGE SCALE GENOMIC DNA]</scope>
    <source>
        <strain evidence="6">ISS1029</strain>
    </source>
</reference>
<keyword evidence="4 5" id="KW-0472">Membrane</keyword>
<feature type="transmembrane region" description="Helical" evidence="5">
    <location>
        <begin position="12"/>
        <end position="33"/>
    </location>
</feature>
<dbReference type="CDD" id="cd03127">
    <property type="entry name" value="tetraspanin_LEL"/>
    <property type="match status" value="1"/>
</dbReference>
<keyword evidence="2 5" id="KW-0812">Transmembrane</keyword>
<proteinExistence type="predicted"/>
<evidence type="ECO:0000313" key="7">
    <source>
        <dbReference type="Proteomes" id="UP000055024"/>
    </source>
</evidence>
<evidence type="ECO:0000256" key="3">
    <source>
        <dbReference type="ARBA" id="ARBA00022989"/>
    </source>
</evidence>
<feature type="transmembrane region" description="Helical" evidence="5">
    <location>
        <begin position="95"/>
        <end position="115"/>
    </location>
</feature>
<dbReference type="Proteomes" id="UP000055024">
    <property type="component" value="Unassembled WGS sequence"/>
</dbReference>